<evidence type="ECO:0000313" key="3">
    <source>
        <dbReference type="Proteomes" id="UP000748308"/>
    </source>
</evidence>
<feature type="non-terminal residue" evidence="2">
    <location>
        <position position="70"/>
    </location>
</feature>
<accession>A0A937XD41</accession>
<evidence type="ECO:0000256" key="1">
    <source>
        <dbReference type="SAM" id="SignalP"/>
    </source>
</evidence>
<feature type="signal peptide" evidence="1">
    <location>
        <begin position="1"/>
        <end position="24"/>
    </location>
</feature>
<gene>
    <name evidence="2" type="ORF">FJY75_12885</name>
</gene>
<sequence length="70" mass="6722">MRAATAISLSAAAILALALPGAPAAAGAAGDPGTAALQAAWRADLGRALGTELARLPGGIAVTTLERRCA</sequence>
<organism evidence="2 3">
    <name type="scientific">Eiseniibacteriota bacterium</name>
    <dbReference type="NCBI Taxonomy" id="2212470"/>
    <lineage>
        <taxon>Bacteria</taxon>
        <taxon>Candidatus Eiseniibacteriota</taxon>
    </lineage>
</organism>
<comment type="caution">
    <text evidence="2">The sequence shown here is derived from an EMBL/GenBank/DDBJ whole genome shotgun (WGS) entry which is preliminary data.</text>
</comment>
<dbReference type="Proteomes" id="UP000748308">
    <property type="component" value="Unassembled WGS sequence"/>
</dbReference>
<evidence type="ECO:0000313" key="2">
    <source>
        <dbReference type="EMBL" id="MBM3318739.1"/>
    </source>
</evidence>
<name>A0A937XD41_UNCEI</name>
<dbReference type="EMBL" id="VGIY01000467">
    <property type="protein sequence ID" value="MBM3318739.1"/>
    <property type="molecule type" value="Genomic_DNA"/>
</dbReference>
<feature type="chain" id="PRO_5037672357" evidence="1">
    <location>
        <begin position="25"/>
        <end position="70"/>
    </location>
</feature>
<protein>
    <submittedName>
        <fullName evidence="2">Uncharacterized protein</fullName>
    </submittedName>
</protein>
<keyword evidence="1" id="KW-0732">Signal</keyword>
<proteinExistence type="predicted"/>
<reference evidence="2" key="1">
    <citation type="submission" date="2019-03" db="EMBL/GenBank/DDBJ databases">
        <title>Lake Tanganyika Metagenome-Assembled Genomes (MAGs).</title>
        <authorList>
            <person name="Tran P."/>
        </authorList>
    </citation>
    <scope>NUCLEOTIDE SEQUENCE</scope>
    <source>
        <strain evidence="2">M_DeepCast_400m_m2_100</strain>
    </source>
</reference>
<dbReference type="AlphaFoldDB" id="A0A937XD41"/>